<dbReference type="GO" id="GO:0004181">
    <property type="term" value="F:metallocarboxypeptidase activity"/>
    <property type="evidence" value="ECO:0007669"/>
    <property type="project" value="InterPro"/>
</dbReference>
<comment type="caution">
    <text evidence="10">The sequence shown here is derived from an EMBL/GenBank/DDBJ whole genome shotgun (WGS) entry which is preliminary data.</text>
</comment>
<evidence type="ECO:0000256" key="1">
    <source>
        <dbReference type="ARBA" id="ARBA00001947"/>
    </source>
</evidence>
<dbReference type="PANTHER" id="PTHR11705">
    <property type="entry name" value="PROTEASE FAMILY M14 CARBOXYPEPTIDASE A,B"/>
    <property type="match status" value="1"/>
</dbReference>
<feature type="chain" id="PRO_5043712239" evidence="8">
    <location>
        <begin position="19"/>
        <end position="301"/>
    </location>
</feature>
<keyword evidence="8" id="KW-0732">Signal</keyword>
<accession>A0AAW7XM23</accession>
<evidence type="ECO:0000256" key="7">
    <source>
        <dbReference type="PROSITE-ProRule" id="PRU01379"/>
    </source>
</evidence>
<dbReference type="SUPFAM" id="SSF53187">
    <property type="entry name" value="Zn-dependent exopeptidases"/>
    <property type="match status" value="1"/>
</dbReference>
<dbReference type="SMART" id="SM00631">
    <property type="entry name" value="Zn_pept"/>
    <property type="match status" value="1"/>
</dbReference>
<dbReference type="GO" id="GO:0005615">
    <property type="term" value="C:extracellular space"/>
    <property type="evidence" value="ECO:0007669"/>
    <property type="project" value="TreeGrafter"/>
</dbReference>
<evidence type="ECO:0000313" key="10">
    <source>
        <dbReference type="EMBL" id="MDO6455308.1"/>
    </source>
</evidence>
<feature type="active site" description="Proton donor/acceptor" evidence="7">
    <location>
        <position position="254"/>
    </location>
</feature>
<dbReference type="RefSeq" id="WP_303552379.1">
    <property type="nucleotide sequence ID" value="NZ_JAUOPG010000015.1"/>
</dbReference>
<evidence type="ECO:0000259" key="9">
    <source>
        <dbReference type="PROSITE" id="PS52035"/>
    </source>
</evidence>
<sequence length="301" mass="33764">MLRIVFIGLMVFSQVLFATTRAPEFINVKADPAVDDLCHKVGKKLSSVSTKECLAIGFATPRFYSVDGLPIVEKHFPAAHEGAPKILFIGGIHGDEYSSVSVTFKWLSTLLKHHSGAFDWHFLPLANPDGLLQKRSSRVNANEVDLNRNFEPADGFPEPLKHWQERAKKRARYYPGKAPLSEPETQMIRQLIDEYEPTVIISVHAPHGIVDFDGDSLKPPSKLGPLYLRQLGTYPGSLGNYAWFVKRIPVMTIELPHAGIMPTNADISRMWTDLVRWVRKKTDSEKHYADSSISSDDKAAE</sequence>
<comment type="cofactor">
    <cofactor evidence="1">
        <name>Zn(2+)</name>
        <dbReference type="ChEBI" id="CHEBI:29105"/>
    </cofactor>
</comment>
<dbReference type="Pfam" id="PF00246">
    <property type="entry name" value="Peptidase_M14"/>
    <property type="match status" value="1"/>
</dbReference>
<dbReference type="PANTHER" id="PTHR11705:SF143">
    <property type="entry name" value="SLL0236 PROTEIN"/>
    <property type="match status" value="1"/>
</dbReference>
<feature type="domain" description="Peptidase M14" evidence="9">
    <location>
        <begin position="31"/>
        <end position="278"/>
    </location>
</feature>
<feature type="signal peptide" evidence="8">
    <location>
        <begin position="1"/>
        <end position="18"/>
    </location>
</feature>
<keyword evidence="6" id="KW-0482">Metalloprotease</keyword>
<dbReference type="Proteomes" id="UP001169862">
    <property type="component" value="Unassembled WGS sequence"/>
</dbReference>
<dbReference type="AlphaFoldDB" id="A0AAW7XM23"/>
<dbReference type="EMBL" id="JAUOPG010000015">
    <property type="protein sequence ID" value="MDO6455308.1"/>
    <property type="molecule type" value="Genomic_DNA"/>
</dbReference>
<keyword evidence="4" id="KW-0378">Hydrolase</keyword>
<evidence type="ECO:0000256" key="4">
    <source>
        <dbReference type="ARBA" id="ARBA00022801"/>
    </source>
</evidence>
<evidence type="ECO:0000313" key="11">
    <source>
        <dbReference type="Proteomes" id="UP001169862"/>
    </source>
</evidence>
<evidence type="ECO:0000256" key="6">
    <source>
        <dbReference type="ARBA" id="ARBA00023049"/>
    </source>
</evidence>
<evidence type="ECO:0000256" key="2">
    <source>
        <dbReference type="ARBA" id="ARBA00005988"/>
    </source>
</evidence>
<keyword evidence="3" id="KW-0645">Protease</keyword>
<keyword evidence="10" id="KW-0121">Carboxypeptidase</keyword>
<protein>
    <submittedName>
        <fullName evidence="10">M14 family zinc carboxypeptidase</fullName>
    </submittedName>
</protein>
<dbReference type="GO" id="GO:0008270">
    <property type="term" value="F:zinc ion binding"/>
    <property type="evidence" value="ECO:0007669"/>
    <property type="project" value="InterPro"/>
</dbReference>
<reference evidence="10" key="1">
    <citation type="submission" date="2023-07" db="EMBL/GenBank/DDBJ databases">
        <title>Genome content predicts the carbon catabolic preferences of heterotrophic bacteria.</title>
        <authorList>
            <person name="Gralka M."/>
        </authorList>
    </citation>
    <scope>NUCLEOTIDE SEQUENCE</scope>
    <source>
        <strain evidence="10">I2M16</strain>
    </source>
</reference>
<organism evidence="10 11">
    <name type="scientific">Neptunomonas phycophila</name>
    <dbReference type="NCBI Taxonomy" id="1572645"/>
    <lineage>
        <taxon>Bacteria</taxon>
        <taxon>Pseudomonadati</taxon>
        <taxon>Pseudomonadota</taxon>
        <taxon>Gammaproteobacteria</taxon>
        <taxon>Oceanospirillales</taxon>
        <taxon>Oceanospirillaceae</taxon>
        <taxon>Neptunomonas</taxon>
    </lineage>
</organism>
<evidence type="ECO:0000256" key="5">
    <source>
        <dbReference type="ARBA" id="ARBA00022833"/>
    </source>
</evidence>
<dbReference type="GO" id="GO:0006508">
    <property type="term" value="P:proteolysis"/>
    <property type="evidence" value="ECO:0007669"/>
    <property type="project" value="UniProtKB-KW"/>
</dbReference>
<dbReference type="PROSITE" id="PS52035">
    <property type="entry name" value="PEPTIDASE_M14"/>
    <property type="match status" value="1"/>
</dbReference>
<keyword evidence="5" id="KW-0862">Zinc</keyword>
<comment type="similarity">
    <text evidence="2 7">Belongs to the peptidase M14 family.</text>
</comment>
<evidence type="ECO:0000256" key="3">
    <source>
        <dbReference type="ARBA" id="ARBA00022670"/>
    </source>
</evidence>
<dbReference type="Gene3D" id="3.40.630.10">
    <property type="entry name" value="Zn peptidases"/>
    <property type="match status" value="1"/>
</dbReference>
<dbReference type="InterPro" id="IPR000834">
    <property type="entry name" value="Peptidase_M14"/>
</dbReference>
<proteinExistence type="inferred from homology"/>
<name>A0AAW7XM23_9GAMM</name>
<gene>
    <name evidence="10" type="ORF">Q4490_17230</name>
</gene>
<evidence type="ECO:0000256" key="8">
    <source>
        <dbReference type="SAM" id="SignalP"/>
    </source>
</evidence>